<dbReference type="InterPro" id="IPR027417">
    <property type="entry name" value="P-loop_NTPase"/>
</dbReference>
<dbReference type="RefSeq" id="WP_196824909.1">
    <property type="nucleotide sequence ID" value="NZ_CP046980.1"/>
</dbReference>
<evidence type="ECO:0000313" key="1">
    <source>
        <dbReference type="EMBL" id="MBG6122531.1"/>
    </source>
</evidence>
<dbReference type="NCBIfam" id="TIGR03815">
    <property type="entry name" value="CpaE_hom_Actino"/>
    <property type="match status" value="1"/>
</dbReference>
<proteinExistence type="predicted"/>
<accession>A0A931E3J7</accession>
<name>A0A931E3J7_9CORY</name>
<dbReference type="EMBL" id="JADOUE010000001">
    <property type="protein sequence ID" value="MBG6122531.1"/>
    <property type="molecule type" value="Genomic_DNA"/>
</dbReference>
<dbReference type="Proteomes" id="UP000658613">
    <property type="component" value="Unassembled WGS sequence"/>
</dbReference>
<protein>
    <submittedName>
        <fullName evidence="1">Secretion/DNA translocation related CpaE-like protein</fullName>
    </submittedName>
</protein>
<sequence>MTVQLTPVVIAIDDAVLHPEATHIAAATGRPIVEAVSSAELARHYSRAHAVFVDTARLEDLAGLPPRRGVFLLANDGDGDTEGAFVLPAQAADVLAALGRLHEAAPAVVTHGDGRVIAVVGAAGGAGASTLACAVARVAGYEAAPTVVDAHPFSGGTDLLLGIEDQVGVRWGDMDLGEGAVDPETLRRALPQTRDGIAVLTAARGGMELATAAAVERAVDVLGAEGLTVVDAPPAAIPQRCDFVAIVVPAEVRATAAAALIVEQCARSSIPCALVVRHRGWSGMDVRDIERAAKAECIAQLLTLPRLVKAVETSGLPSTLPRGLRRAAAAVVEQVWM</sequence>
<organism evidence="1 2">
    <name type="scientific">Corynebacterium aquatimens</name>
    <dbReference type="NCBI Taxonomy" id="1190508"/>
    <lineage>
        <taxon>Bacteria</taxon>
        <taxon>Bacillati</taxon>
        <taxon>Actinomycetota</taxon>
        <taxon>Actinomycetes</taxon>
        <taxon>Mycobacteriales</taxon>
        <taxon>Corynebacteriaceae</taxon>
        <taxon>Corynebacterium</taxon>
    </lineage>
</organism>
<comment type="caution">
    <text evidence="1">The sequence shown here is derived from an EMBL/GenBank/DDBJ whole genome shotgun (WGS) entry which is preliminary data.</text>
</comment>
<dbReference type="SUPFAM" id="SSF52540">
    <property type="entry name" value="P-loop containing nucleoside triphosphate hydrolases"/>
    <property type="match status" value="1"/>
</dbReference>
<keyword evidence="2" id="KW-1185">Reference proteome</keyword>
<reference evidence="1" key="1">
    <citation type="submission" date="2020-11" db="EMBL/GenBank/DDBJ databases">
        <title>Sequencing the genomes of 1000 actinobacteria strains.</title>
        <authorList>
            <person name="Klenk H.-P."/>
        </authorList>
    </citation>
    <scope>NUCLEOTIDE SEQUENCE</scope>
    <source>
        <strain evidence="1">DSM 45632</strain>
    </source>
</reference>
<dbReference type="InterPro" id="IPR022521">
    <property type="entry name" value="Rv3660c"/>
</dbReference>
<evidence type="ECO:0000313" key="2">
    <source>
        <dbReference type="Proteomes" id="UP000658613"/>
    </source>
</evidence>
<gene>
    <name evidence="1" type="ORF">IW254_001500</name>
</gene>
<dbReference type="Gene3D" id="3.40.50.300">
    <property type="entry name" value="P-loop containing nucleotide triphosphate hydrolases"/>
    <property type="match status" value="1"/>
</dbReference>
<dbReference type="AlphaFoldDB" id="A0A931E3J7"/>